<reference evidence="3" key="1">
    <citation type="journal article" date="2020" name="Stud. Mycol.">
        <title>101 Dothideomycetes genomes: a test case for predicting lifestyles and emergence of pathogens.</title>
        <authorList>
            <person name="Haridas S."/>
            <person name="Albert R."/>
            <person name="Binder M."/>
            <person name="Bloem J."/>
            <person name="Labutti K."/>
            <person name="Salamov A."/>
            <person name="Andreopoulos B."/>
            <person name="Baker S."/>
            <person name="Barry K."/>
            <person name="Bills G."/>
            <person name="Bluhm B."/>
            <person name="Cannon C."/>
            <person name="Castanera R."/>
            <person name="Culley D."/>
            <person name="Daum C."/>
            <person name="Ezra D."/>
            <person name="Gonzalez J."/>
            <person name="Henrissat B."/>
            <person name="Kuo A."/>
            <person name="Liang C."/>
            <person name="Lipzen A."/>
            <person name="Lutzoni F."/>
            <person name="Magnuson J."/>
            <person name="Mondo S."/>
            <person name="Nolan M."/>
            <person name="Ohm R."/>
            <person name="Pangilinan J."/>
            <person name="Park H.-J."/>
            <person name="Ramirez L."/>
            <person name="Alfaro M."/>
            <person name="Sun H."/>
            <person name="Tritt A."/>
            <person name="Yoshinaga Y."/>
            <person name="Zwiers L.-H."/>
            <person name="Turgeon B."/>
            <person name="Goodwin S."/>
            <person name="Spatafora J."/>
            <person name="Crous P."/>
            <person name="Grigoriev I."/>
        </authorList>
    </citation>
    <scope>NUCLEOTIDE SEQUENCE</scope>
    <source>
        <strain evidence="3">CBS 122367</strain>
    </source>
</reference>
<dbReference type="GO" id="GO:0005680">
    <property type="term" value="C:anaphase-promoting complex"/>
    <property type="evidence" value="ECO:0007669"/>
    <property type="project" value="InterPro"/>
</dbReference>
<evidence type="ECO:0000313" key="3">
    <source>
        <dbReference type="EMBL" id="KAF2682508.1"/>
    </source>
</evidence>
<organism evidence="3 4">
    <name type="scientific">Lentithecium fluviatile CBS 122367</name>
    <dbReference type="NCBI Taxonomy" id="1168545"/>
    <lineage>
        <taxon>Eukaryota</taxon>
        <taxon>Fungi</taxon>
        <taxon>Dikarya</taxon>
        <taxon>Ascomycota</taxon>
        <taxon>Pezizomycotina</taxon>
        <taxon>Dothideomycetes</taxon>
        <taxon>Pleosporomycetidae</taxon>
        <taxon>Pleosporales</taxon>
        <taxon>Massarineae</taxon>
        <taxon>Lentitheciaceae</taxon>
        <taxon>Lentithecium</taxon>
    </lineage>
</organism>
<evidence type="ECO:0000256" key="1">
    <source>
        <dbReference type="ARBA" id="ARBA00022786"/>
    </source>
</evidence>
<keyword evidence="4" id="KW-1185">Reference proteome</keyword>
<dbReference type="OrthoDB" id="3780941at2759"/>
<gene>
    <name evidence="3" type="ORF">K458DRAFT_419921</name>
</gene>
<dbReference type="EMBL" id="MU005587">
    <property type="protein sequence ID" value="KAF2682508.1"/>
    <property type="molecule type" value="Genomic_DNA"/>
</dbReference>
<accession>A0A6G1IWL5</accession>
<sequence length="68" mass="7930">MLRRAPTTITLTSADLEIYEANRQRKNWEKQHQHQDPQSDTSAVKVQMRENNKPSQKDRILGGQRQGN</sequence>
<evidence type="ECO:0000313" key="4">
    <source>
        <dbReference type="Proteomes" id="UP000799291"/>
    </source>
</evidence>
<evidence type="ECO:0000256" key="2">
    <source>
        <dbReference type="SAM" id="MobiDB-lite"/>
    </source>
</evidence>
<dbReference type="AlphaFoldDB" id="A0A6G1IWL5"/>
<name>A0A6G1IWL5_9PLEO</name>
<feature type="compositionally biased region" description="Basic and acidic residues" evidence="2">
    <location>
        <begin position="26"/>
        <end position="37"/>
    </location>
</feature>
<dbReference type="Pfam" id="PF10471">
    <property type="entry name" value="ANAPC_CDC26"/>
    <property type="match status" value="1"/>
</dbReference>
<evidence type="ECO:0008006" key="5">
    <source>
        <dbReference type="Google" id="ProtNLM"/>
    </source>
</evidence>
<feature type="region of interest" description="Disordered" evidence="2">
    <location>
        <begin position="26"/>
        <end position="68"/>
    </location>
</feature>
<proteinExistence type="predicted"/>
<dbReference type="GO" id="GO:0031145">
    <property type="term" value="P:anaphase-promoting complex-dependent catabolic process"/>
    <property type="evidence" value="ECO:0007669"/>
    <property type="project" value="InterPro"/>
</dbReference>
<dbReference type="Proteomes" id="UP000799291">
    <property type="component" value="Unassembled WGS sequence"/>
</dbReference>
<protein>
    <recommendedName>
        <fullName evidence="5">Anaphase-promoting complex, subunit CDC26</fullName>
    </recommendedName>
</protein>
<keyword evidence="1" id="KW-0833">Ubl conjugation pathway</keyword>
<feature type="compositionally biased region" description="Basic and acidic residues" evidence="2">
    <location>
        <begin position="47"/>
        <end position="60"/>
    </location>
</feature>
<dbReference type="InterPro" id="IPR018860">
    <property type="entry name" value="APC_suCDC26"/>
</dbReference>